<name>A0A7G9FNL5_9FIRM</name>
<evidence type="ECO:0000313" key="2">
    <source>
        <dbReference type="EMBL" id="QNM00147.1"/>
    </source>
</evidence>
<keyword evidence="1" id="KW-0812">Transmembrane</keyword>
<evidence type="ECO:0008006" key="4">
    <source>
        <dbReference type="Google" id="ProtNLM"/>
    </source>
</evidence>
<dbReference type="Proteomes" id="UP000515819">
    <property type="component" value="Chromosome"/>
</dbReference>
<keyword evidence="1" id="KW-0472">Membrane</keyword>
<organism evidence="2 3">
    <name type="scientific">Wujia chipingensis</name>
    <dbReference type="NCBI Taxonomy" id="2763670"/>
    <lineage>
        <taxon>Bacteria</taxon>
        <taxon>Bacillati</taxon>
        <taxon>Bacillota</taxon>
        <taxon>Clostridia</taxon>
        <taxon>Lachnospirales</taxon>
        <taxon>Lachnospiraceae</taxon>
        <taxon>Wujia</taxon>
    </lineage>
</organism>
<proteinExistence type="predicted"/>
<gene>
    <name evidence="2" type="ORF">H9Q76_02255</name>
</gene>
<dbReference type="AlphaFoldDB" id="A0A7G9FNL5"/>
<keyword evidence="1" id="KW-1133">Transmembrane helix</keyword>
<dbReference type="EMBL" id="CP060632">
    <property type="protein sequence ID" value="QNM00147.1"/>
    <property type="molecule type" value="Genomic_DNA"/>
</dbReference>
<dbReference type="RefSeq" id="WP_249321483.1">
    <property type="nucleotide sequence ID" value="NZ_CP060632.1"/>
</dbReference>
<accession>A0A7G9FNL5</accession>
<evidence type="ECO:0000313" key="3">
    <source>
        <dbReference type="Proteomes" id="UP000515819"/>
    </source>
</evidence>
<evidence type="ECO:0000256" key="1">
    <source>
        <dbReference type="SAM" id="Phobius"/>
    </source>
</evidence>
<keyword evidence="3" id="KW-1185">Reference proteome</keyword>
<protein>
    <recommendedName>
        <fullName evidence="4">DUF4367 domain-containing protein</fullName>
    </recommendedName>
</protein>
<reference evidence="2 3" key="1">
    <citation type="submission" date="2020-08" db="EMBL/GenBank/DDBJ databases">
        <authorList>
            <person name="Liu C."/>
            <person name="Sun Q."/>
        </authorList>
    </citation>
    <scope>NUCLEOTIDE SEQUENCE [LARGE SCALE GENOMIC DNA]</scope>
    <source>
        <strain evidence="2 3">NSJ-4</strain>
    </source>
</reference>
<feature type="transmembrane region" description="Helical" evidence="1">
    <location>
        <begin position="44"/>
        <end position="65"/>
    </location>
</feature>
<dbReference type="KEGG" id="wcp:H9Q76_02255"/>
<sequence>MDIDRNKINEMKSECLQMPDYIRDMIEETVEQQLKKKQRYGKKMWRVAAAILAFACVGGGTTLAATKLYKMHLEQQGKYGSTLIYGEATNTDATDTDAEVNQNALYTLDVSYVPEGMTVDGLDDIYADGNNYVKKVSVYKKDTPYMGGVSFTFLKMPADQQVSFDQTHVISTKELDIDGRQAIVIERQVLESARRQIQYELYVTYENNYLLGMFVYDDTELDTAIDIVKGLKLTATDDPEAKRRIVAEEYTGQEEATAAAPVYEADENAGKKNRFTETSKESMEEHMHQVGDSFNVPQSSLTAKVSKVELLDSPDAIDAAYALDPVKTDAEGKLLNNVIAYEKCGNGIDQLDEVVETKEVKEKILYIEVAYTNTSDQQTGDTMFQCGLLWAKETGDGYETVDVYAKDDVDYDSYYGQNYRISNVPLYYYNGKSAEEKNHLIRVQPGETRTVTLAFLVTEDELPYLYLDLFSGNGDYTQFRQSALLYGYVDIRQ</sequence>